<dbReference type="InterPro" id="IPR011050">
    <property type="entry name" value="Pectin_lyase_fold/virulence"/>
</dbReference>
<dbReference type="InterPro" id="IPR025157">
    <property type="entry name" value="Hemagglutinin_rpt"/>
</dbReference>
<dbReference type="Proteomes" id="UP000060699">
    <property type="component" value="Chromosome"/>
</dbReference>
<protein>
    <recommendedName>
        <fullName evidence="6">Filamentous haemagglutinin FhaB/tRNA nuclease CdiA-like TPS domain-containing protein</fullName>
    </recommendedName>
</protein>
<dbReference type="InterPro" id="IPR012334">
    <property type="entry name" value="Pectin_lyas_fold"/>
</dbReference>
<proteinExistence type="predicted"/>
<name>A0A0U3MAI4_9BURK</name>
<dbReference type="NCBIfam" id="TIGR01901">
    <property type="entry name" value="adhes_NPXG"/>
    <property type="match status" value="1"/>
</dbReference>
<dbReference type="NCBIfam" id="TIGR01731">
    <property type="entry name" value="fil_hemag_20aa"/>
    <property type="match status" value="25"/>
</dbReference>
<dbReference type="Pfam" id="PF05860">
    <property type="entry name" value="TPS"/>
    <property type="match status" value="1"/>
</dbReference>
<dbReference type="InterPro" id="IPR008638">
    <property type="entry name" value="FhaB/CdiA-like_TPS"/>
</dbReference>
<dbReference type="SUPFAM" id="SSF51126">
    <property type="entry name" value="Pectin lyase-like"/>
    <property type="match status" value="1"/>
</dbReference>
<dbReference type="Pfam" id="PF05594">
    <property type="entry name" value="Fil_haemagg"/>
    <property type="match status" value="12"/>
</dbReference>
<gene>
    <name evidence="4" type="ORF">RD2015_1169</name>
</gene>
<feature type="compositionally biased region" description="Polar residues" evidence="1">
    <location>
        <begin position="108"/>
        <end position="122"/>
    </location>
</feature>
<feature type="region of interest" description="Disordered" evidence="1">
    <location>
        <begin position="2742"/>
        <end position="2763"/>
    </location>
</feature>
<evidence type="ECO:0000313" key="5">
    <source>
        <dbReference type="Proteomes" id="UP000060699"/>
    </source>
</evidence>
<feature type="compositionally biased region" description="Basic and acidic residues" evidence="1">
    <location>
        <begin position="3159"/>
        <end position="3173"/>
    </location>
</feature>
<sequence length="4012" mass="409194">MNRLQYRIVFNKQRGQLMAVAETVRAQTKAAGQTEGPSRRGVVTAETVVPTACGPPSLIALAAALAAGAVLTLLPIPPAQAQAQSPSRTDLQSRQKPPTRIVADPSAPKSQQPTVLTAPNGTPLVNIQTPSAAGVSRNTYSQFDVGPQGAILNNSRTDVSTQLGGWVQGNPWLGRGEARVILNEVNSSAPSQLNGYVEVAGRRAEVIIANPAGIQVDGGGFINASSATLTTGTARFDAAGNVSGFAVQGGLIRIDGAGLDASSTDYTALLSRAVELNAGFWAKEARIQTGTQVMSAETAGAGEGAGETVAASGERPQYALDSTALGGIYAQRIILVGTEAGLGVRQGGQMVGGQLTLRADGWLDNTGSVYAQQADASGAPTLQVSSGEGVRNAGWMASQGGVGIAAPQLRSTTGSVTAAGMAADGTVGAGPATLTLTASARQKQAGQLIAPTRLDVQAPSLDLSGVQAQSAVMAVNGEQVTAREATLLAKDSLSVTARSAADLSGAQAHAQTVQVTGGDVRVDGAALSAVGALQLTAGDRLSATKASLMGDVLTLSAQQADLSGGEFLQTGSQAMALRLNGALTADGARIATNASDLSVSAASISARGARIEHYGAGSLSLRSGSAMAALRLDAFDAATLQSQGAALDLSDAQVMSGGRFDMAAGAASLDRTQVVAQSVDWATGQLSHQGGHTQVAGTEASRIVSLGGIDNRLGRIESNSSLLTLQAAALDNRGGLLSSVGNLSVDGGSLSNHGGVLLANQRLTIGAAQRPTLLDNTGGQLGAAEVALAAGQVLNAGGLVSATQTAAVDVGAWQHGDGRLEASTLIVKATRWDGAGTVYARGQANIAAESLQTAGVLGAGGALQLRADRVLASGLIAAGLRADGTLTPLADAQASKGVLTVQAGELSNTGALQSSGAADVAVSGTFSNAGWVYAQGAASVRADQLVNPGTVAAQGDVGVTVGALSGAGGLAAGLRADNTLAAQGNLGVTASQALQFSGAMTSVGELSATGATVQLQGAQLQSRAVNLRATAGDLSLDGATVAAQGLSLSAQQDLITARGLISASQMELTGRDWINTAGRVTQTTADGALVSTLSRNLDNQRGTIESAGRGWTLRAAAVNNTAGRIAQAGGDLTLHADAWNGAQGQVLALGALDWTVTGALALNGATTQADTLHIQAGSLTHDGGQMVSSQAMRLDVMDGLTNQGGTLVAGTALTVDAGRVSNAAGGLMQAGGVLQVHTTDLNGSTGLAGAQGLDNQGGRLRSGADMRLDVSRLDNRGGWVGSDGALSLQTTRAVLNAQGSLLAQQALNLTSETLDNQQGRIASGGGAGSAVSIATRGLFDNTQGSVLSAGALTINTSGLTNVRGELSGTTVSVQTFGQAFNNRGGKVLSSEAMTVRSGALDNFGGLLQSDDTLTIHTSGAALANTLDASVITPTGLRSKGAMQIDAGAVENSAGIGGSAVTLNAASLTNRQTVSGQTLALTIAGTLDNSSGQLVGLQSTTAAAASILNQGGLIYGGRTLDLRATGLLDNRNTSGNTQGSQATNLGLQGDAVTLQASQLDNRSGQVRANADLRITAAQSLDNSGGVLSGLGRTVVGDGSADARTSALAVSNGSGTVWGGTGLAVTAASLTGGGEFSSGGSLQLTLGGDLTYGTGTLLQARGDIGLTLGGTFVNEGILRAGGALDIQARSIDNRASGELSSADTRLTAANTLTNRGLIDGERVRITASQLSNLGTGRIYGSDLTLSGGQLTNGAENGQAAVIASRGDLTLQLTGAVSNSAQGLIFADGDLHLTAASVDNTNATLEATRSLQMDVSGAITNRSVHDGADALPQDPNAPRVLASKAFISSGGDMRLSTGQLINSGATIEVRGNLLLQSGDIQNLNPYLQWQKVAGTTTSGWEFQAPGSTVRYTPDQIRVLWAMNFDGEQWSSPWGSNAQGSLEPFVYEFHPKTSNWSKDTYNRKMLLPSTRYPNEIFGRYLGGLGGDVDGSADRSFVWRLSADHVYQYPDNDGVIQEVAVPGAHYPASDRIWSDFGVTPGDDAALDAAVAAFFADANSRLVGDFTAFSYSRTTESAKVTQSAAGQIIVGGTLDVEGGRIVNDMSRIIGRDGVDIRSASIDNRSTSVAVSGSEHTDVYRTYNGGSGVPNTEYEYTTTDAAINGTVVLTLPELGAGGAVSGSAPGGRQQAGGVTGTDGAQGQSLSQATALRAGEQGPLGSLVGMQRQDVEQGEQAQARRAITMVRTGPGGLSTSLKPAVAVQGLDANGRLRAVPVSLSLPTNSLFKLRTDTSSGYLVETDPRYANYRNWLSSDYLLQALAVDPATVQKRLGDGFYEQRLVREQIGQLTGSTFLQGYSSDEEMYRALLTNGASFAAAHELRPGVALTAEQMSQLTTDLVWLVEQSITLADGSTQRVLVPQVYLLPRDGDLQASGALIAGSRVDLALSGTLNNSGDLRASKGLRATAQNIVNSGSMRGAQLALSAADDLRNIGGSLTATDAMSLKAGRDLIVTTTTASSTTATSQRTVLDRVASLTAGGVMLMQAGQDVVLEAAQVRQTGSTDTTGGVFVQAGRDLKLSTVQTASSDRATFDANNHLQQGRTQQVGTSLEAKGTVLLSAGQDLTAQGASVNSAGAVQLNAARDVQLVAAQSTESLDEASKHTVKGFLKSTTTTSKTQLERTTATGSTISGDTVAITAGQDIRVQGSNVVSDAATAVQAGRDVKLENALDTSQRQQERQVVTKGLTGAGAGFSIGTRDQRTGQSGNSQTVVGSTVGSVGGDVSIVAGRDYSQVGSIVQTPKGDVDVTAQRISISAATQQGKDVQTTSFRQSGLSVSVSSPLVSALESTVDMADNIGKVSDARMQALGAASTAIKAKEAVQALQADPKAAGGLSISVTLGSSQSKSRTETTTTTHQGSEITAGGDIRLTAQGAGKESTITVQGSDLSAAQRLALKAEGDVSLTAVQDTVKQQSSNSSSSASVGAAIGVGSSGATIGFTASASLARGRSDGEDVIQRNTHLQGQQVSIESGGDTTLKGAVVSGERVKATVGGNLRIESLQDTSKFKSDSTQVGGSMTAGAGISGSVSGGQSKIKSDFASVTEQSSIRAEDGGFQVEVKGHTDLKGGAITSTQAAVDSGANSFKSGSLTLSDIENKADYKGSSFNVSAGFGKKEDGSKKEGEAPKPTDGSYQLTVVKPGGAPGSSAGFGYSSDSASSVTKAGISGVAGNASARTGDAETGIKQIFDKEKVQQDLAAQVAITQTFGKEASQQIGDFAQKQMNLAQALQTKAEGETDPVKKAELEKQAAAIERDWGDYGVLRLAAHTVVGGLTGNAGGAVGAAAGTLTAPAMADALKSAGVEGDLAKSLTALASTAVGATAGGGAAGGVTAYNEVTNNFLNHYRPSKTSPRHSEKEQYEAVVEACQKNNADACIVMQQLSELSRSRDKALAKACGPDGNSLDCKSWTREAWSMGNQVFSQPLGGFTYANSPEQGFIRFLNTAVIQTTETAGERANREAHQWQADAGTPAVGFLSGPAGLFVRGVMLLEGAQSLGTGAAQFANGDYGASVWSVVNGALGVGGAVTGQVVTKAPSVTSTLKLPKEGVQRLEPVGVARLDPVELPGLTPAPALAEMESGRSGSSLIGKNGEWLPEPKVSSIGSERPTDPVKPVGPEQPKTDLDTSASKGQGADKEIAVGRTESEASSDVATACANPPLCFVAGTLIHTVDGPKAIETFVGGELVLSRHEHTGEAGVRPVVATIATKDQPVYEVVIEDAHGNTEVLHTTAEHPFWVANAVAESGEPSSKVFKSQWVRAASLVSGMRLTSLLGSEWVVRRQRTAGWRADVFNIEIHEFHTYHVGASGVWVHNAPCCKIGNPADPFASHPNYVDDLPFAYKPVPFQRFVQRFSDELSAVGFDDAQGFMQGSAASGIKHSSRTPLDARMGVLPSDYDIAVVSPKLVQRAQELGLDVFNGPLDFNDLAALGLINAKNALSAASKYERPVNFKIYRSVQDVFDAQKTIPFNNWKK</sequence>
<dbReference type="Pfam" id="PF13332">
    <property type="entry name" value="Fil_haemagg_2"/>
    <property type="match status" value="3"/>
</dbReference>
<dbReference type="InterPro" id="IPR010069">
    <property type="entry name" value="CdiA_FHA1_rpt"/>
</dbReference>
<dbReference type="Gene3D" id="2.160.20.10">
    <property type="entry name" value="Single-stranded right-handed beta-helix, Pectin lyase-like"/>
    <property type="match status" value="1"/>
</dbReference>
<feature type="compositionally biased region" description="Basic and acidic residues" evidence="1">
    <location>
        <begin position="3674"/>
        <end position="3686"/>
    </location>
</feature>
<keyword evidence="5" id="KW-1185">Reference proteome</keyword>
<evidence type="ECO:0000259" key="3">
    <source>
        <dbReference type="SMART" id="SM00912"/>
    </source>
</evidence>
<dbReference type="Pfam" id="PF13018">
    <property type="entry name" value="ESPR"/>
    <property type="match status" value="1"/>
</dbReference>
<dbReference type="Gene3D" id="2.170.16.10">
    <property type="entry name" value="Hedgehog/Intein (Hint) domain"/>
    <property type="match status" value="1"/>
</dbReference>
<feature type="region of interest" description="Disordered" evidence="1">
    <location>
        <begin position="80"/>
        <end position="122"/>
    </location>
</feature>
<feature type="domain" description="Hint" evidence="2">
    <location>
        <begin position="3700"/>
        <end position="3813"/>
    </location>
</feature>
<evidence type="ECO:0008006" key="6">
    <source>
        <dbReference type="Google" id="ProtNLM"/>
    </source>
</evidence>
<dbReference type="GO" id="GO:0003824">
    <property type="term" value="F:catalytic activity"/>
    <property type="evidence" value="ECO:0007669"/>
    <property type="project" value="UniProtKB-ARBA"/>
</dbReference>
<dbReference type="SUPFAM" id="SSF51294">
    <property type="entry name" value="Hedgehog/intein (Hint) domain"/>
    <property type="match status" value="1"/>
</dbReference>
<feature type="region of interest" description="Disordered" evidence="1">
    <location>
        <begin position="3158"/>
        <end position="3179"/>
    </location>
</feature>
<dbReference type="KEGG" id="rdp:RD2015_1169"/>
<dbReference type="OrthoDB" id="5666689at2"/>
<reference evidence="4 5" key="1">
    <citation type="submission" date="2015-12" db="EMBL/GenBank/DDBJ databases">
        <title>Complete genome of Roseateles depolymerans KCTC 42856.</title>
        <authorList>
            <person name="Kim K.M."/>
        </authorList>
    </citation>
    <scope>NUCLEOTIDE SEQUENCE [LARGE SCALE GENOMIC DNA]</scope>
    <source>
        <strain evidence="4 5">KCTC 42856</strain>
    </source>
</reference>
<organism evidence="4 5">
    <name type="scientific">Roseateles depolymerans</name>
    <dbReference type="NCBI Taxonomy" id="76731"/>
    <lineage>
        <taxon>Bacteria</taxon>
        <taxon>Pseudomonadati</taxon>
        <taxon>Pseudomonadota</taxon>
        <taxon>Betaproteobacteria</taxon>
        <taxon>Burkholderiales</taxon>
        <taxon>Sphaerotilaceae</taxon>
        <taxon>Roseateles</taxon>
    </lineage>
</organism>
<dbReference type="InterPro" id="IPR008619">
    <property type="entry name" value="Filamentous_hemagglutn_rpt"/>
</dbReference>
<evidence type="ECO:0000313" key="4">
    <source>
        <dbReference type="EMBL" id="ALV05661.1"/>
    </source>
</evidence>
<evidence type="ECO:0000259" key="2">
    <source>
        <dbReference type="SMART" id="SM00306"/>
    </source>
</evidence>
<dbReference type="SMART" id="SM00912">
    <property type="entry name" value="Haemagg_act"/>
    <property type="match status" value="1"/>
</dbReference>
<dbReference type="InterPro" id="IPR024973">
    <property type="entry name" value="ESPR"/>
</dbReference>
<dbReference type="InterPro" id="IPR003587">
    <property type="entry name" value="Hint_dom_N"/>
</dbReference>
<feature type="domain" description="Filamentous haemagglutinin FhaB/tRNA nuclease CdiA-like TPS" evidence="3">
    <location>
        <begin position="119"/>
        <end position="239"/>
    </location>
</feature>
<dbReference type="CDD" id="cd00081">
    <property type="entry name" value="Hint"/>
    <property type="match status" value="1"/>
</dbReference>
<dbReference type="STRING" id="76731.RD2015_1169"/>
<dbReference type="RefSeq" id="WP_058934076.1">
    <property type="nucleotide sequence ID" value="NZ_CP013729.1"/>
</dbReference>
<feature type="compositionally biased region" description="Polar residues" evidence="1">
    <location>
        <begin position="2191"/>
        <end position="2202"/>
    </location>
</feature>
<dbReference type="PATRIC" id="fig|76731.3.peg.1191"/>
<dbReference type="Pfam" id="PF07591">
    <property type="entry name" value="PT-HINT"/>
    <property type="match status" value="1"/>
</dbReference>
<dbReference type="InterPro" id="IPR049271">
    <property type="entry name" value="DUF6862"/>
</dbReference>
<feature type="region of interest" description="Disordered" evidence="1">
    <location>
        <begin position="2172"/>
        <end position="2202"/>
    </location>
</feature>
<evidence type="ECO:0000256" key="1">
    <source>
        <dbReference type="SAM" id="MobiDB-lite"/>
    </source>
</evidence>
<dbReference type="InterPro" id="IPR036844">
    <property type="entry name" value="Hint_dom_sf"/>
</dbReference>
<dbReference type="EMBL" id="CP013729">
    <property type="protein sequence ID" value="ALV05661.1"/>
    <property type="molecule type" value="Genomic_DNA"/>
</dbReference>
<dbReference type="SMART" id="SM00306">
    <property type="entry name" value="HintN"/>
    <property type="match status" value="1"/>
</dbReference>
<feature type="region of interest" description="Disordered" evidence="1">
    <location>
        <begin position="2889"/>
        <end position="2911"/>
    </location>
</feature>
<accession>A0A0U3MAI4</accession>
<feature type="region of interest" description="Disordered" evidence="1">
    <location>
        <begin position="3620"/>
        <end position="3686"/>
    </location>
</feature>
<dbReference type="Pfam" id="PF21726">
    <property type="entry name" value="DUF6862"/>
    <property type="match status" value="1"/>
</dbReference>